<protein>
    <submittedName>
        <fullName evidence="4">HAD family hydrolase</fullName>
    </submittedName>
</protein>
<dbReference type="AlphaFoldDB" id="A0A4U1B5E5"/>
<organism evidence="4 5">
    <name type="scientific">Thalassotalea mangrovi</name>
    <dbReference type="NCBI Taxonomy" id="2572245"/>
    <lineage>
        <taxon>Bacteria</taxon>
        <taxon>Pseudomonadati</taxon>
        <taxon>Pseudomonadota</taxon>
        <taxon>Gammaproteobacteria</taxon>
        <taxon>Alteromonadales</taxon>
        <taxon>Colwelliaceae</taxon>
        <taxon>Thalassotalea</taxon>
    </lineage>
</organism>
<evidence type="ECO:0000256" key="2">
    <source>
        <dbReference type="ARBA" id="ARBA00022801"/>
    </source>
</evidence>
<dbReference type="Gene3D" id="1.20.120.1600">
    <property type="match status" value="1"/>
</dbReference>
<dbReference type="Proteomes" id="UP000307999">
    <property type="component" value="Unassembled WGS sequence"/>
</dbReference>
<dbReference type="SUPFAM" id="SSF56784">
    <property type="entry name" value="HAD-like"/>
    <property type="match status" value="1"/>
</dbReference>
<keyword evidence="3" id="KW-0460">Magnesium</keyword>
<dbReference type="GO" id="GO:0009231">
    <property type="term" value="P:riboflavin biosynthetic process"/>
    <property type="evidence" value="ECO:0007669"/>
    <property type="project" value="TreeGrafter"/>
</dbReference>
<gene>
    <name evidence="4" type="ORF">E8M12_07950</name>
</gene>
<dbReference type="SFLD" id="SFLDS00003">
    <property type="entry name" value="Haloacid_Dehalogenase"/>
    <property type="match status" value="1"/>
</dbReference>
<dbReference type="Gene3D" id="3.40.50.1000">
    <property type="entry name" value="HAD superfamily/HAD-like"/>
    <property type="match status" value="1"/>
</dbReference>
<keyword evidence="5" id="KW-1185">Reference proteome</keyword>
<comment type="cofactor">
    <cofactor evidence="1">
        <name>Mg(2+)</name>
        <dbReference type="ChEBI" id="CHEBI:18420"/>
    </cofactor>
</comment>
<comment type="caution">
    <text evidence="4">The sequence shown here is derived from an EMBL/GenBank/DDBJ whole genome shotgun (WGS) entry which is preliminary data.</text>
</comment>
<sequence>MIVRFYRRLRPFKALSFDLDDTLYDNHPVITRAEQALKQHLQTLLPQTEQVSGNFWWQQRRSCLHLNPALSHDVTALRLATLTLGLKKLGFSEAGAKQKAEQAFEFFLRHRNNLTVAPEVVRLLEQLANKFPLVAISNGNVSVDDIGIRHCFQQTYFAGSGNLQKPEGDMFLQACRFLNIETSQLLHVGDCTHADIYGAMQSGCQTAWVNNPSFAIKKKPLTILPTLHLEKVEQLSQFI</sequence>
<name>A0A4U1B5E5_9GAMM</name>
<dbReference type="InterPro" id="IPR023214">
    <property type="entry name" value="HAD_sf"/>
</dbReference>
<dbReference type="InterPro" id="IPR036412">
    <property type="entry name" value="HAD-like_sf"/>
</dbReference>
<keyword evidence="2 4" id="KW-0378">Hydrolase</keyword>
<dbReference type="InterPro" id="IPR006439">
    <property type="entry name" value="HAD-SF_hydro_IA"/>
</dbReference>
<dbReference type="PANTHER" id="PTHR46470">
    <property type="entry name" value="N-ACYLNEURAMINATE-9-PHOSPHATASE"/>
    <property type="match status" value="1"/>
</dbReference>
<dbReference type="GO" id="GO:0016787">
    <property type="term" value="F:hydrolase activity"/>
    <property type="evidence" value="ECO:0007669"/>
    <property type="project" value="UniProtKB-KW"/>
</dbReference>
<proteinExistence type="predicted"/>
<dbReference type="NCBIfam" id="TIGR01509">
    <property type="entry name" value="HAD-SF-IA-v3"/>
    <property type="match status" value="1"/>
</dbReference>
<reference evidence="4 5" key="1">
    <citation type="submission" date="2019-04" db="EMBL/GenBank/DDBJ databases">
        <title>Thalassotalea guangxiensis sp. nov., isolated from sediment of the coastal wetland.</title>
        <authorList>
            <person name="Zheng S."/>
            <person name="Zhang D."/>
        </authorList>
    </citation>
    <scope>NUCLEOTIDE SEQUENCE [LARGE SCALE GENOMIC DNA]</scope>
    <source>
        <strain evidence="4 5">ZS-4</strain>
    </source>
</reference>
<dbReference type="PANTHER" id="PTHR46470:SF4">
    <property type="entry name" value="5-AMINO-6-(5-PHOSPHO-D-RIBITYLAMINO)URACIL PHOSPHATASE YIGB"/>
    <property type="match status" value="1"/>
</dbReference>
<dbReference type="Pfam" id="PF00702">
    <property type="entry name" value="Hydrolase"/>
    <property type="match status" value="1"/>
</dbReference>
<dbReference type="NCBIfam" id="TIGR01549">
    <property type="entry name" value="HAD-SF-IA-v1"/>
    <property type="match status" value="1"/>
</dbReference>
<evidence type="ECO:0000256" key="3">
    <source>
        <dbReference type="ARBA" id="ARBA00022842"/>
    </source>
</evidence>
<accession>A0A4U1B5E5</accession>
<dbReference type="SFLD" id="SFLDG01129">
    <property type="entry name" value="C1.5:_HAD__Beta-PGM__Phosphata"/>
    <property type="match status" value="1"/>
</dbReference>
<evidence type="ECO:0000256" key="1">
    <source>
        <dbReference type="ARBA" id="ARBA00001946"/>
    </source>
</evidence>
<dbReference type="InterPro" id="IPR051400">
    <property type="entry name" value="HAD-like_hydrolase"/>
</dbReference>
<dbReference type="OrthoDB" id="367448at2"/>
<evidence type="ECO:0000313" key="4">
    <source>
        <dbReference type="EMBL" id="TKB45526.1"/>
    </source>
</evidence>
<evidence type="ECO:0000313" key="5">
    <source>
        <dbReference type="Proteomes" id="UP000307999"/>
    </source>
</evidence>
<dbReference type="EMBL" id="SWDB01000018">
    <property type="protein sequence ID" value="TKB45526.1"/>
    <property type="molecule type" value="Genomic_DNA"/>
</dbReference>